<feature type="chain" id="PRO_5036978571" description="Copper-binding protein MbnP-like domain-containing protein" evidence="1">
    <location>
        <begin position="22"/>
        <end position="263"/>
    </location>
</feature>
<name>A0A937F8N5_9BACT</name>
<dbReference type="Proteomes" id="UP000659388">
    <property type="component" value="Unassembled WGS sequence"/>
</dbReference>
<dbReference type="AlphaFoldDB" id="A0A937F8N5"/>
<evidence type="ECO:0000259" key="2">
    <source>
        <dbReference type="Pfam" id="PF20243"/>
    </source>
</evidence>
<keyword evidence="1" id="KW-0732">Signal</keyword>
<dbReference type="Pfam" id="PF20243">
    <property type="entry name" value="MbnP"/>
    <property type="match status" value="1"/>
</dbReference>
<keyword evidence="4" id="KW-1185">Reference proteome</keyword>
<evidence type="ECO:0000256" key="1">
    <source>
        <dbReference type="SAM" id="SignalP"/>
    </source>
</evidence>
<accession>A0A937F8N5</accession>
<reference evidence="3" key="1">
    <citation type="submission" date="2021-01" db="EMBL/GenBank/DDBJ databases">
        <title>Fulvivirga kasyanovii gen. nov., sp nov., a novel member of the phylum Bacteroidetes isolated from seawater in a mussel farm.</title>
        <authorList>
            <person name="Zhao L.-H."/>
            <person name="Wang Z.-J."/>
        </authorList>
    </citation>
    <scope>NUCLEOTIDE SEQUENCE</scope>
    <source>
        <strain evidence="3">2943</strain>
    </source>
</reference>
<proteinExistence type="predicted"/>
<feature type="domain" description="Copper-binding protein MbnP-like" evidence="2">
    <location>
        <begin position="33"/>
        <end position="237"/>
    </location>
</feature>
<dbReference type="EMBL" id="JAESIY010000003">
    <property type="protein sequence ID" value="MBL3656013.1"/>
    <property type="molecule type" value="Genomic_DNA"/>
</dbReference>
<feature type="signal peptide" evidence="1">
    <location>
        <begin position="1"/>
        <end position="21"/>
    </location>
</feature>
<protein>
    <recommendedName>
        <fullName evidence="2">Copper-binding protein MbnP-like domain-containing protein</fullName>
    </recommendedName>
</protein>
<comment type="caution">
    <text evidence="3">The sequence shown here is derived from an EMBL/GenBank/DDBJ whole genome shotgun (WGS) entry which is preliminary data.</text>
</comment>
<gene>
    <name evidence="3" type="ORF">JL102_07725</name>
</gene>
<evidence type="ECO:0000313" key="3">
    <source>
        <dbReference type="EMBL" id="MBL3656013.1"/>
    </source>
</evidence>
<dbReference type="RefSeq" id="WP_202243712.1">
    <property type="nucleotide sequence ID" value="NZ_JAESIY010000003.1"/>
</dbReference>
<sequence length="263" mass="29313">MKSFKLLYISVLSLFLFISCGDDDEAQLEGGQAILEFDNRVGMSNLQLNTSDYPYTNSQGQAFNVSMLKYYVSNIKFSREDGTEYTFPLSEDGSEGYYLVNEQDKSTTLLDLNGIPEGKYTGVTFTVGVDADRILEGAQTGALDVTNDMFWSWNAGYIFMKFEGHSPVSTEDGAVLEYHVGGYKADPKQPNLADNVKQISLNGEFSINENKKPQIHIIVDVLQFFDSPNEIDFSSNASRHTPAASIDVAENYVNAFILDHIHE</sequence>
<dbReference type="InterPro" id="IPR046863">
    <property type="entry name" value="MbnP-like_dom"/>
</dbReference>
<evidence type="ECO:0000313" key="4">
    <source>
        <dbReference type="Proteomes" id="UP000659388"/>
    </source>
</evidence>
<organism evidence="3 4">
    <name type="scientific">Fulvivirga sediminis</name>
    <dbReference type="NCBI Taxonomy" id="2803949"/>
    <lineage>
        <taxon>Bacteria</taxon>
        <taxon>Pseudomonadati</taxon>
        <taxon>Bacteroidota</taxon>
        <taxon>Cytophagia</taxon>
        <taxon>Cytophagales</taxon>
        <taxon>Fulvivirgaceae</taxon>
        <taxon>Fulvivirga</taxon>
    </lineage>
</organism>
<dbReference type="PROSITE" id="PS51257">
    <property type="entry name" value="PROKAR_LIPOPROTEIN"/>
    <property type="match status" value="1"/>
</dbReference>